<dbReference type="EMBL" id="CP002467">
    <property type="protein sequence ID" value="ADV81005.1"/>
    <property type="molecule type" value="Genomic_DNA"/>
</dbReference>
<protein>
    <submittedName>
        <fullName evidence="1">Uncharacterized protein</fullName>
    </submittedName>
</protein>
<sequence length="85" mass="9506">MGMATRSLTTEAGYINSKRQKVLRRVAWMDAGRDGQYVYHLQCQRPSCLFEYGSDGISIHQRKCPRCDDGKTGLPVPPQTVGLFG</sequence>
<gene>
    <name evidence="1" type="ordered locus">AciPR4_0166</name>
</gene>
<dbReference type="STRING" id="401053.AciPR4_0166"/>
<dbReference type="AlphaFoldDB" id="E8UZS8"/>
<accession>E8UZS8</accession>
<evidence type="ECO:0000313" key="1">
    <source>
        <dbReference type="EMBL" id="ADV81005.1"/>
    </source>
</evidence>
<dbReference type="Proteomes" id="UP000006844">
    <property type="component" value="Chromosome"/>
</dbReference>
<keyword evidence="2" id="KW-1185">Reference proteome</keyword>
<dbReference type="HOGENOM" id="CLU_2371770_0_0_0"/>
<evidence type="ECO:0000313" key="2">
    <source>
        <dbReference type="Proteomes" id="UP000006844"/>
    </source>
</evidence>
<organism evidence="1 2">
    <name type="scientific">Terriglobus saanensis (strain ATCC BAA-1853 / DSM 23119 / SP1PR4)</name>
    <dbReference type="NCBI Taxonomy" id="401053"/>
    <lineage>
        <taxon>Bacteria</taxon>
        <taxon>Pseudomonadati</taxon>
        <taxon>Acidobacteriota</taxon>
        <taxon>Terriglobia</taxon>
        <taxon>Terriglobales</taxon>
        <taxon>Acidobacteriaceae</taxon>
        <taxon>Terriglobus</taxon>
    </lineage>
</organism>
<name>E8UZS8_TERSS</name>
<proteinExistence type="predicted"/>
<dbReference type="KEGG" id="tsa:AciPR4_0166"/>
<reference evidence="1 2" key="1">
    <citation type="journal article" date="2012" name="Stand. Genomic Sci.">
        <title>Complete genome sequence of Terriglobus saanensis type strain SP1PR4(T), an Acidobacteria from tundra soil.</title>
        <authorList>
            <person name="Rawat S.R."/>
            <person name="Mannisto M.K."/>
            <person name="Starovoytov V."/>
            <person name="Goodwin L."/>
            <person name="Nolan M."/>
            <person name="Hauser L."/>
            <person name="Land M."/>
            <person name="Davenport K.W."/>
            <person name="Woyke T."/>
            <person name="Haggblom M.M."/>
        </authorList>
    </citation>
    <scope>NUCLEOTIDE SEQUENCE</scope>
    <source>
        <strain evidence="2">ATCC BAA-1853 / DSM 23119 / SP1PR4</strain>
    </source>
</reference>